<feature type="transmembrane region" description="Helical" evidence="7">
    <location>
        <begin position="124"/>
        <end position="143"/>
    </location>
</feature>
<comment type="similarity">
    <text evidence="2">Belongs to the EamA transporter family.</text>
</comment>
<feature type="transmembrane region" description="Helical" evidence="7">
    <location>
        <begin position="271"/>
        <end position="292"/>
    </location>
</feature>
<dbReference type="Proteomes" id="UP001285921">
    <property type="component" value="Unassembled WGS sequence"/>
</dbReference>
<feature type="transmembrane region" description="Helical" evidence="7">
    <location>
        <begin position="245"/>
        <end position="265"/>
    </location>
</feature>
<keyword evidence="6 7" id="KW-0472">Membrane</keyword>
<dbReference type="EMBL" id="BTCL01000004">
    <property type="protein sequence ID" value="GMK44659.1"/>
    <property type="molecule type" value="Genomic_DNA"/>
</dbReference>
<comment type="caution">
    <text evidence="9">The sequence shown here is derived from an EMBL/GenBank/DDBJ whole genome shotgun (WGS) entry which is preliminary data.</text>
</comment>
<keyword evidence="5 7" id="KW-1133">Transmembrane helix</keyword>
<feature type="domain" description="EamA" evidence="8">
    <location>
        <begin position="152"/>
        <end position="285"/>
    </location>
</feature>
<evidence type="ECO:0000256" key="2">
    <source>
        <dbReference type="ARBA" id="ARBA00007362"/>
    </source>
</evidence>
<feature type="domain" description="EamA" evidence="8">
    <location>
        <begin position="7"/>
        <end position="140"/>
    </location>
</feature>
<name>A0ABQ6NJG7_9BACL</name>
<evidence type="ECO:0000256" key="7">
    <source>
        <dbReference type="SAM" id="Phobius"/>
    </source>
</evidence>
<reference evidence="9 10" key="1">
    <citation type="submission" date="2023-05" db="EMBL/GenBank/DDBJ databases">
        <title>Draft genome of Paenibacillus sp. CCS26.</title>
        <authorList>
            <person name="Akita H."/>
            <person name="Shinto Y."/>
            <person name="Kimura Z."/>
        </authorList>
    </citation>
    <scope>NUCLEOTIDE SEQUENCE [LARGE SCALE GENOMIC DNA]</scope>
    <source>
        <strain evidence="9 10">CCS26</strain>
    </source>
</reference>
<feature type="transmembrane region" description="Helical" evidence="7">
    <location>
        <begin position="186"/>
        <end position="208"/>
    </location>
</feature>
<sequence length="302" mass="32546">MSSGRQSAVLALLGTSISWGFSYVISAHLLQSFSPMGLSFLRMALTWAWIVILLYRKNETTRLSHQTWLLLLMSSAFGTLIQQPLYFEGLRLSTAANASLIYAAAPLAAIFLERLTLKTHLTTMKLIGGIIGFAGVAIIVGIGDNRLRLTAGDGLLFFAMLGMTASMMFTPVLAKKMSLRTMNLNSVGIGMLMMAPIAGSEAYAGRWIASNQSMPWILLILLAFITAVSGIWWTKGVAEAGPGTAAIFMNLPPFISLMAGHWIIGDPIRHVQLWGGALVLLGVFASTGLPLLKPDLSKTTDL</sequence>
<evidence type="ECO:0000313" key="9">
    <source>
        <dbReference type="EMBL" id="GMK44659.1"/>
    </source>
</evidence>
<feature type="transmembrane region" description="Helical" evidence="7">
    <location>
        <begin position="67"/>
        <end position="86"/>
    </location>
</feature>
<dbReference type="Pfam" id="PF00892">
    <property type="entry name" value="EamA"/>
    <property type="match status" value="2"/>
</dbReference>
<dbReference type="PANTHER" id="PTHR32322">
    <property type="entry name" value="INNER MEMBRANE TRANSPORTER"/>
    <property type="match status" value="1"/>
</dbReference>
<accession>A0ABQ6NJG7</accession>
<keyword evidence="3" id="KW-1003">Cell membrane</keyword>
<dbReference type="InterPro" id="IPR050638">
    <property type="entry name" value="AA-Vitamin_Transporters"/>
</dbReference>
<proteinExistence type="inferred from homology"/>
<evidence type="ECO:0000256" key="3">
    <source>
        <dbReference type="ARBA" id="ARBA00022475"/>
    </source>
</evidence>
<dbReference type="InterPro" id="IPR000620">
    <property type="entry name" value="EamA_dom"/>
</dbReference>
<keyword evidence="10" id="KW-1185">Reference proteome</keyword>
<feature type="transmembrane region" description="Helical" evidence="7">
    <location>
        <begin position="214"/>
        <end position="233"/>
    </location>
</feature>
<evidence type="ECO:0000313" key="10">
    <source>
        <dbReference type="Proteomes" id="UP001285921"/>
    </source>
</evidence>
<gene>
    <name evidence="9" type="ORF">PghCCS26_17870</name>
</gene>
<dbReference type="PANTHER" id="PTHR32322:SF18">
    <property type="entry name" value="S-ADENOSYLMETHIONINE_S-ADENOSYLHOMOCYSTEINE TRANSPORTER"/>
    <property type="match status" value="1"/>
</dbReference>
<dbReference type="InterPro" id="IPR037185">
    <property type="entry name" value="EmrE-like"/>
</dbReference>
<feature type="transmembrane region" description="Helical" evidence="7">
    <location>
        <begin position="155"/>
        <end position="174"/>
    </location>
</feature>
<evidence type="ECO:0000256" key="6">
    <source>
        <dbReference type="ARBA" id="ARBA00023136"/>
    </source>
</evidence>
<evidence type="ECO:0000256" key="5">
    <source>
        <dbReference type="ARBA" id="ARBA00022989"/>
    </source>
</evidence>
<feature type="transmembrane region" description="Helical" evidence="7">
    <location>
        <begin position="37"/>
        <end position="55"/>
    </location>
</feature>
<comment type="subcellular location">
    <subcellularLocation>
        <location evidence="1">Cell membrane</location>
        <topology evidence="1">Multi-pass membrane protein</topology>
    </subcellularLocation>
</comment>
<evidence type="ECO:0000256" key="1">
    <source>
        <dbReference type="ARBA" id="ARBA00004651"/>
    </source>
</evidence>
<evidence type="ECO:0000259" key="8">
    <source>
        <dbReference type="Pfam" id="PF00892"/>
    </source>
</evidence>
<evidence type="ECO:0000256" key="4">
    <source>
        <dbReference type="ARBA" id="ARBA00022692"/>
    </source>
</evidence>
<organism evidence="9 10">
    <name type="scientific">Paenibacillus glycanilyticus</name>
    <dbReference type="NCBI Taxonomy" id="126569"/>
    <lineage>
        <taxon>Bacteria</taxon>
        <taxon>Bacillati</taxon>
        <taxon>Bacillota</taxon>
        <taxon>Bacilli</taxon>
        <taxon>Bacillales</taxon>
        <taxon>Paenibacillaceae</taxon>
        <taxon>Paenibacillus</taxon>
    </lineage>
</organism>
<protein>
    <submittedName>
        <fullName evidence="9">Multidrug DMT transporter</fullName>
    </submittedName>
</protein>
<dbReference type="SUPFAM" id="SSF103481">
    <property type="entry name" value="Multidrug resistance efflux transporter EmrE"/>
    <property type="match status" value="2"/>
</dbReference>
<keyword evidence="4 7" id="KW-0812">Transmembrane</keyword>